<reference evidence="2" key="1">
    <citation type="submission" date="2022-07" db="EMBL/GenBank/DDBJ databases">
        <title>Phylogenomic reconstructions and comparative analyses of Kickxellomycotina fungi.</title>
        <authorList>
            <person name="Reynolds N.K."/>
            <person name="Stajich J.E."/>
            <person name="Barry K."/>
            <person name="Grigoriev I.V."/>
            <person name="Crous P."/>
            <person name="Smith M.E."/>
        </authorList>
    </citation>
    <scope>NUCLEOTIDE SEQUENCE</scope>
    <source>
        <strain evidence="2">IMI 214461</strain>
    </source>
</reference>
<organism evidence="2 3">
    <name type="scientific">Coemansia thaxteri</name>
    <dbReference type="NCBI Taxonomy" id="2663907"/>
    <lineage>
        <taxon>Eukaryota</taxon>
        <taxon>Fungi</taxon>
        <taxon>Fungi incertae sedis</taxon>
        <taxon>Zoopagomycota</taxon>
        <taxon>Kickxellomycotina</taxon>
        <taxon>Kickxellomycetes</taxon>
        <taxon>Kickxellales</taxon>
        <taxon>Kickxellaceae</taxon>
        <taxon>Coemansia</taxon>
    </lineage>
</organism>
<evidence type="ECO:0000256" key="1">
    <source>
        <dbReference type="SAM" id="Phobius"/>
    </source>
</evidence>
<dbReference type="OrthoDB" id="5594814at2759"/>
<comment type="caution">
    <text evidence="2">The sequence shown here is derived from an EMBL/GenBank/DDBJ whole genome shotgun (WGS) entry which is preliminary data.</text>
</comment>
<dbReference type="EMBL" id="JANBQF010000451">
    <property type="protein sequence ID" value="KAJ2001064.1"/>
    <property type="molecule type" value="Genomic_DNA"/>
</dbReference>
<keyword evidence="1" id="KW-1133">Transmembrane helix</keyword>
<keyword evidence="3" id="KW-1185">Reference proteome</keyword>
<gene>
    <name evidence="2" type="ORF">H4R26_004324</name>
</gene>
<protein>
    <recommendedName>
        <fullName evidence="4">CRAL-TRIO domain-containing protein</fullName>
    </recommendedName>
</protein>
<dbReference type="Proteomes" id="UP001150907">
    <property type="component" value="Unassembled WGS sequence"/>
</dbReference>
<accession>A0A9W8BAW7</accession>
<proteinExistence type="predicted"/>
<name>A0A9W8BAW7_9FUNG</name>
<evidence type="ECO:0008006" key="4">
    <source>
        <dbReference type="Google" id="ProtNLM"/>
    </source>
</evidence>
<dbReference type="AlphaFoldDB" id="A0A9W8BAW7"/>
<evidence type="ECO:0000313" key="2">
    <source>
        <dbReference type="EMBL" id="KAJ2001064.1"/>
    </source>
</evidence>
<feature type="transmembrane region" description="Helical" evidence="1">
    <location>
        <begin position="435"/>
        <end position="456"/>
    </location>
</feature>
<sequence>MSLAQFPGAVDDSVVSEISAEARRLREAGDTGGGSTYIAGYAGEFLEDAAAIQRAVRAHGGDVAEAARSMARTVAWREENKVYPARRDVDGAALAVDGRGMVVVRARQTGVLPRRRQQGGGDAAWRAYARGIDALEDARVALKAAHRRFGAVMQAAVVVAVESVALSDVTADAVARVAEVAAAHYAGAVGRVYVTAASGVLLEHARHALRPALQALAAPPGFVVFAPADFAVFAPEDYGVSAPEGCGVPDGFAPEDCGVPDDFAPSSSGDSDTCTDADFCSAVSVASGKADAAASGGDAFPPQAMPSAQLASLQLASLQRAVRGVQRVLGSIGDSVAAADSRLALAASRSSLCQQADVLMSAVAALSFGVSMASAPPAPPAPPKRVPPKPALDLVRLLARHGGALAMLRRLAAAAARRVPSARVLLLLGYKHLRFYAVVLWTGALLAWHANAALIWSNLTAQWRRGIAW</sequence>
<keyword evidence="1" id="KW-0472">Membrane</keyword>
<keyword evidence="1" id="KW-0812">Transmembrane</keyword>
<evidence type="ECO:0000313" key="3">
    <source>
        <dbReference type="Proteomes" id="UP001150907"/>
    </source>
</evidence>